<feature type="coiled-coil region" evidence="1">
    <location>
        <begin position="204"/>
        <end position="231"/>
    </location>
</feature>
<gene>
    <name evidence="3" type="ORF">B7H23_10810</name>
</gene>
<evidence type="ECO:0000313" key="3">
    <source>
        <dbReference type="EMBL" id="OXT00586.1"/>
    </source>
</evidence>
<proteinExistence type="predicted"/>
<dbReference type="EMBL" id="NBYO01000002">
    <property type="protein sequence ID" value="OXT00586.1"/>
    <property type="molecule type" value="Genomic_DNA"/>
</dbReference>
<organism evidence="3 4">
    <name type="scientific">Notoacmeibacter marinus</name>
    <dbReference type="NCBI Taxonomy" id="1876515"/>
    <lineage>
        <taxon>Bacteria</taxon>
        <taxon>Pseudomonadati</taxon>
        <taxon>Pseudomonadota</taxon>
        <taxon>Alphaproteobacteria</taxon>
        <taxon>Hyphomicrobiales</taxon>
        <taxon>Notoacmeibacteraceae</taxon>
        <taxon>Notoacmeibacter</taxon>
    </lineage>
</organism>
<feature type="coiled-coil region" evidence="1">
    <location>
        <begin position="127"/>
        <end position="175"/>
    </location>
</feature>
<dbReference type="RefSeq" id="WP_094077412.1">
    <property type="nucleotide sequence ID" value="NZ_NBYO01000002.1"/>
</dbReference>
<protein>
    <submittedName>
        <fullName evidence="3">Uncharacterized protein</fullName>
    </submittedName>
</protein>
<comment type="caution">
    <text evidence="3">The sequence shown here is derived from an EMBL/GenBank/DDBJ whole genome shotgun (WGS) entry which is preliminary data.</text>
</comment>
<reference evidence="4" key="1">
    <citation type="journal article" date="2017" name="Int. J. Syst. Evol. Microbiol.">
        <title>Notoacmeibacter marinus gen. nov., sp. nov., isolated from the gut of a limpet and proposal of Notoacmeibacteraceae fam. nov. in the order Rhizobiales of the class Alphaproteobacteria.</title>
        <authorList>
            <person name="Huang Z."/>
            <person name="Guo F."/>
            <person name="Lai Q."/>
        </authorList>
    </citation>
    <scope>NUCLEOTIDE SEQUENCE [LARGE SCALE GENOMIC DNA]</scope>
    <source>
        <strain evidence="4">XMTR2A4</strain>
    </source>
</reference>
<keyword evidence="4" id="KW-1185">Reference proteome</keyword>
<dbReference type="AlphaFoldDB" id="A0A231UZ11"/>
<evidence type="ECO:0000313" key="4">
    <source>
        <dbReference type="Proteomes" id="UP000215405"/>
    </source>
</evidence>
<evidence type="ECO:0000256" key="2">
    <source>
        <dbReference type="SAM" id="MobiDB-lite"/>
    </source>
</evidence>
<accession>A0A231UZ11</accession>
<feature type="region of interest" description="Disordered" evidence="2">
    <location>
        <begin position="333"/>
        <end position="354"/>
    </location>
</feature>
<keyword evidence="1" id="KW-0175">Coiled coil</keyword>
<feature type="region of interest" description="Disordered" evidence="2">
    <location>
        <begin position="244"/>
        <end position="264"/>
    </location>
</feature>
<evidence type="ECO:0000256" key="1">
    <source>
        <dbReference type="SAM" id="Coils"/>
    </source>
</evidence>
<name>A0A231UZ11_9HYPH</name>
<sequence>MIEFGLIFAAGFLSALLLALLLAPFLWSRAVKLTGWRIAASVPTTVAEARAEKDQIRADYAMRLRKLEIGMDRSREKVALSEAAIGRIREENRLIVRDNTQQTETIETLEGEIREGNHAVALRDETIAELKGHVAVLEKRLAKAESSLKKSQQSVTRLESEREDLQSDLEVDRVRVEAGRRERERLVERLALQDGELQSLLERVSTGTRELNRERERRAALEEQLEALGESIERYEPVSDFANAKSDGDHSAPAALSGVGSDSGQADATAYASALRAENELLRSQLEQLRSMNGAGDSEQMAALREALDRFAEETVASAAAKEGEDGTIHQLLAEETDSPGLSGRLAARISGER</sequence>
<dbReference type="Proteomes" id="UP000215405">
    <property type="component" value="Unassembled WGS sequence"/>
</dbReference>